<feature type="region of interest" description="Disordered" evidence="1">
    <location>
        <begin position="51"/>
        <end position="129"/>
    </location>
</feature>
<name>A0ABS6HK50_MYCGD</name>
<evidence type="ECO:0000256" key="2">
    <source>
        <dbReference type="SAM" id="SignalP"/>
    </source>
</evidence>
<gene>
    <name evidence="3" type="ORF">KL859_06810</name>
</gene>
<evidence type="ECO:0000313" key="4">
    <source>
        <dbReference type="Proteomes" id="UP000696413"/>
    </source>
</evidence>
<proteinExistence type="predicted"/>
<keyword evidence="4" id="KW-1185">Reference proteome</keyword>
<accession>A0ABS6HK50</accession>
<feature type="signal peptide" evidence="2">
    <location>
        <begin position="1"/>
        <end position="19"/>
    </location>
</feature>
<reference evidence="3 4" key="1">
    <citation type="submission" date="2021-05" db="EMBL/GenBank/DDBJ databases">
        <title>Draft Genome Sequences of Clinical Respiratory Isolates of Mycobacterium goodii Recovered in Ireland.</title>
        <authorList>
            <person name="Flanagan P.R."/>
            <person name="Mok S."/>
            <person name="Roycroft E."/>
            <person name="Rogers T.R."/>
            <person name="Fitzgibbon M."/>
        </authorList>
    </citation>
    <scope>NUCLEOTIDE SEQUENCE [LARGE SCALE GENOMIC DNA]</scope>
    <source>
        <strain evidence="3 4">14IE55</strain>
    </source>
</reference>
<evidence type="ECO:0000313" key="3">
    <source>
        <dbReference type="EMBL" id="MBU8822588.1"/>
    </source>
</evidence>
<feature type="chain" id="PRO_5045797406" description="Lipoprotein" evidence="2">
    <location>
        <begin position="20"/>
        <end position="129"/>
    </location>
</feature>
<organism evidence="3 4">
    <name type="scientific">Mycolicibacterium goodii</name>
    <name type="common">Mycobacterium goodii</name>
    <dbReference type="NCBI Taxonomy" id="134601"/>
    <lineage>
        <taxon>Bacteria</taxon>
        <taxon>Bacillati</taxon>
        <taxon>Actinomycetota</taxon>
        <taxon>Actinomycetes</taxon>
        <taxon>Mycobacteriales</taxon>
        <taxon>Mycobacteriaceae</taxon>
        <taxon>Mycolicibacterium</taxon>
    </lineage>
</organism>
<dbReference type="RefSeq" id="WP_073675717.1">
    <property type="nucleotide sequence ID" value="NZ_CP092364.2"/>
</dbReference>
<dbReference type="EMBL" id="JAHBOM010000004">
    <property type="protein sequence ID" value="MBU8822588.1"/>
    <property type="molecule type" value="Genomic_DNA"/>
</dbReference>
<evidence type="ECO:0008006" key="5">
    <source>
        <dbReference type="Google" id="ProtNLM"/>
    </source>
</evidence>
<dbReference type="Proteomes" id="UP000696413">
    <property type="component" value="Unassembled WGS sequence"/>
</dbReference>
<keyword evidence="2" id="KW-0732">Signal</keyword>
<protein>
    <recommendedName>
        <fullName evidence="5">Lipoprotein</fullName>
    </recommendedName>
</protein>
<feature type="compositionally biased region" description="Low complexity" evidence="1">
    <location>
        <begin position="87"/>
        <end position="123"/>
    </location>
</feature>
<comment type="caution">
    <text evidence="3">The sequence shown here is derived from an EMBL/GenBank/DDBJ whole genome shotgun (WGS) entry which is preliminary data.</text>
</comment>
<feature type="compositionally biased region" description="Polar residues" evidence="1">
    <location>
        <begin position="66"/>
        <end position="81"/>
    </location>
</feature>
<sequence>MGALNSTGLGFTIIGTATAALITACGGNDPTGPTTFTNNVTTESTVFETGTTTSAAGTDVAGFDPPSTTSGAIPTPTSIVNTPFLPPATTSGPIPTTTTLIQTPTTTATMVPTTTAATAPATTSSKAEG</sequence>
<evidence type="ECO:0000256" key="1">
    <source>
        <dbReference type="SAM" id="MobiDB-lite"/>
    </source>
</evidence>